<organism evidence="1">
    <name type="scientific">marine sediment metagenome</name>
    <dbReference type="NCBI Taxonomy" id="412755"/>
    <lineage>
        <taxon>unclassified sequences</taxon>
        <taxon>metagenomes</taxon>
        <taxon>ecological metagenomes</taxon>
    </lineage>
</organism>
<sequence>MSTDRKSKDIVEEVFGRIMNVDERESALFNLGRVPSLDRSNS</sequence>
<proteinExistence type="predicted"/>
<comment type="caution">
    <text evidence="1">The sequence shown here is derived from an EMBL/GenBank/DDBJ whole genome shotgun (WGS) entry which is preliminary data.</text>
</comment>
<protein>
    <submittedName>
        <fullName evidence="1">Uncharacterized protein</fullName>
    </submittedName>
</protein>
<reference evidence="1" key="1">
    <citation type="journal article" date="2015" name="Nature">
        <title>Complex archaea that bridge the gap between prokaryotes and eukaryotes.</title>
        <authorList>
            <person name="Spang A."/>
            <person name="Saw J.H."/>
            <person name="Jorgensen S.L."/>
            <person name="Zaremba-Niedzwiedzka K."/>
            <person name="Martijn J."/>
            <person name="Lind A.E."/>
            <person name="van Eijk R."/>
            <person name="Schleper C."/>
            <person name="Guy L."/>
            <person name="Ettema T.J."/>
        </authorList>
    </citation>
    <scope>NUCLEOTIDE SEQUENCE</scope>
</reference>
<dbReference type="AlphaFoldDB" id="A0A0F9H1Q0"/>
<evidence type="ECO:0000313" key="1">
    <source>
        <dbReference type="EMBL" id="KKL96881.1"/>
    </source>
</evidence>
<gene>
    <name evidence="1" type="ORF">LCGC14_1840040</name>
</gene>
<dbReference type="EMBL" id="LAZR01018310">
    <property type="protein sequence ID" value="KKL96881.1"/>
    <property type="molecule type" value="Genomic_DNA"/>
</dbReference>
<name>A0A0F9H1Q0_9ZZZZ</name>
<accession>A0A0F9H1Q0</accession>